<accession>A0ABV3HJJ8</accession>
<keyword evidence="3" id="KW-1185">Reference proteome</keyword>
<reference evidence="2 3" key="1">
    <citation type="submission" date="2024-06" db="EMBL/GenBank/DDBJ databases">
        <title>The Natural Products Discovery Center: Release of the First 8490 Sequenced Strains for Exploring Actinobacteria Biosynthetic Diversity.</title>
        <authorList>
            <person name="Kalkreuter E."/>
            <person name="Kautsar S.A."/>
            <person name="Yang D."/>
            <person name="Bader C.D."/>
            <person name="Teijaro C.N."/>
            <person name="Fluegel L."/>
            <person name="Davis C.M."/>
            <person name="Simpson J.R."/>
            <person name="Lauterbach L."/>
            <person name="Steele A.D."/>
            <person name="Gui C."/>
            <person name="Meng S."/>
            <person name="Li G."/>
            <person name="Viehrig K."/>
            <person name="Ye F."/>
            <person name="Su P."/>
            <person name="Kiefer A.F."/>
            <person name="Nichols A."/>
            <person name="Cepeda A.J."/>
            <person name="Yan W."/>
            <person name="Fan B."/>
            <person name="Jiang Y."/>
            <person name="Adhikari A."/>
            <person name="Zheng C.-J."/>
            <person name="Schuster L."/>
            <person name="Cowan T.M."/>
            <person name="Smanski M.J."/>
            <person name="Chevrette M.G."/>
            <person name="De Carvalho L.P.S."/>
            <person name="Shen B."/>
        </authorList>
    </citation>
    <scope>NUCLEOTIDE SEQUENCE [LARGE SCALE GENOMIC DNA]</scope>
    <source>
        <strain evidence="2 3">NPDC049574</strain>
    </source>
</reference>
<keyword evidence="1" id="KW-0732">Signal</keyword>
<comment type="caution">
    <text evidence="2">The sequence shown here is derived from an EMBL/GenBank/DDBJ whole genome shotgun (WGS) entry which is preliminary data.</text>
</comment>
<feature type="signal peptide" evidence="1">
    <location>
        <begin position="1"/>
        <end position="30"/>
    </location>
</feature>
<name>A0ABV3HJJ8_9ACTN</name>
<evidence type="ECO:0000313" key="2">
    <source>
        <dbReference type="EMBL" id="MEV4292723.1"/>
    </source>
</evidence>
<gene>
    <name evidence="2" type="ORF">AB0K40_45060</name>
</gene>
<feature type="chain" id="PRO_5046711262" evidence="1">
    <location>
        <begin position="31"/>
        <end position="119"/>
    </location>
</feature>
<evidence type="ECO:0000256" key="1">
    <source>
        <dbReference type="SAM" id="SignalP"/>
    </source>
</evidence>
<organism evidence="2 3">
    <name type="scientific">Nonomuraea bangladeshensis</name>
    <dbReference type="NCBI Taxonomy" id="404385"/>
    <lineage>
        <taxon>Bacteria</taxon>
        <taxon>Bacillati</taxon>
        <taxon>Actinomycetota</taxon>
        <taxon>Actinomycetes</taxon>
        <taxon>Streptosporangiales</taxon>
        <taxon>Streptosporangiaceae</taxon>
        <taxon>Nonomuraea</taxon>
    </lineage>
</organism>
<dbReference type="Proteomes" id="UP001552427">
    <property type="component" value="Unassembled WGS sequence"/>
</dbReference>
<sequence>MKLAVKLGTVVAASAASLTLAGMSPNAAMAAPTTTTAMTAATPAVAAVAAAPRPSVRWLCGKRVVRKLIPACSHGKWEPTTIKKMRCLQGHGPYVGWTGPAKLAYWANRCFKTSEWEKW</sequence>
<dbReference type="RefSeq" id="WP_344213174.1">
    <property type="nucleotide sequence ID" value="NZ_BAAAMV010000009.1"/>
</dbReference>
<evidence type="ECO:0000313" key="3">
    <source>
        <dbReference type="Proteomes" id="UP001552427"/>
    </source>
</evidence>
<protein>
    <submittedName>
        <fullName evidence="2">Uncharacterized protein</fullName>
    </submittedName>
</protein>
<dbReference type="EMBL" id="JBFARM010000020">
    <property type="protein sequence ID" value="MEV4292723.1"/>
    <property type="molecule type" value="Genomic_DNA"/>
</dbReference>
<proteinExistence type="predicted"/>